<reference evidence="1 2" key="1">
    <citation type="submission" date="2020-08" db="EMBL/GenBank/DDBJ databases">
        <title>Genomic Encyclopedia of Type Strains, Phase IV (KMG-IV): sequencing the most valuable type-strain genomes for metagenomic binning, comparative biology and taxonomic classification.</title>
        <authorList>
            <person name="Goeker M."/>
        </authorList>
    </citation>
    <scope>NUCLEOTIDE SEQUENCE [LARGE SCALE GENOMIC DNA]</scope>
    <source>
        <strain evidence="1 2">DSM 27165</strain>
    </source>
</reference>
<organism evidence="1 2">
    <name type="scientific">Chitinivorax tropicus</name>
    <dbReference type="NCBI Taxonomy" id="714531"/>
    <lineage>
        <taxon>Bacteria</taxon>
        <taxon>Pseudomonadati</taxon>
        <taxon>Pseudomonadota</taxon>
        <taxon>Betaproteobacteria</taxon>
        <taxon>Chitinivorax</taxon>
    </lineage>
</organism>
<protein>
    <submittedName>
        <fullName evidence="1">Uncharacterized protein</fullName>
    </submittedName>
</protein>
<dbReference type="Proteomes" id="UP000575898">
    <property type="component" value="Unassembled WGS sequence"/>
</dbReference>
<proteinExistence type="predicted"/>
<name>A0A840MPW5_9PROT</name>
<gene>
    <name evidence="1" type="ORF">HNQ59_001508</name>
</gene>
<dbReference type="AlphaFoldDB" id="A0A840MPW5"/>
<evidence type="ECO:0000313" key="2">
    <source>
        <dbReference type="Proteomes" id="UP000575898"/>
    </source>
</evidence>
<comment type="caution">
    <text evidence="1">The sequence shown here is derived from an EMBL/GenBank/DDBJ whole genome shotgun (WGS) entry which is preliminary data.</text>
</comment>
<keyword evidence="2" id="KW-1185">Reference proteome</keyword>
<accession>A0A840MPW5</accession>
<evidence type="ECO:0000313" key="1">
    <source>
        <dbReference type="EMBL" id="MBB5018223.1"/>
    </source>
</evidence>
<sequence>MKYARSCRCAFPNASSIVQFNGNAMKNLLHIFNAIHALINSRIFKPEETMQ</sequence>
<dbReference type="EMBL" id="JACHHY010000007">
    <property type="protein sequence ID" value="MBB5018223.1"/>
    <property type="molecule type" value="Genomic_DNA"/>
</dbReference>